<comment type="subcellular location">
    <subcellularLocation>
        <location evidence="1">Cell outer membrane</location>
    </subcellularLocation>
</comment>
<evidence type="ECO:0000256" key="1">
    <source>
        <dbReference type="ARBA" id="ARBA00004442"/>
    </source>
</evidence>
<organism evidence="9 10">
    <name type="scientific">Ramlibacter montanisoli</name>
    <dbReference type="NCBI Taxonomy" id="2732512"/>
    <lineage>
        <taxon>Bacteria</taxon>
        <taxon>Pseudomonadati</taxon>
        <taxon>Pseudomonadota</taxon>
        <taxon>Betaproteobacteria</taxon>
        <taxon>Burkholderiales</taxon>
        <taxon>Comamonadaceae</taxon>
        <taxon>Ramlibacter</taxon>
    </lineage>
</organism>
<evidence type="ECO:0000256" key="7">
    <source>
        <dbReference type="ARBA" id="ARBA00023237"/>
    </source>
</evidence>
<dbReference type="InterPro" id="IPR051906">
    <property type="entry name" value="TolC-like"/>
</dbReference>
<dbReference type="PANTHER" id="PTHR30026:SF20">
    <property type="entry name" value="OUTER MEMBRANE PROTEIN TOLC"/>
    <property type="match status" value="1"/>
</dbReference>
<feature type="compositionally biased region" description="Polar residues" evidence="8">
    <location>
        <begin position="398"/>
        <end position="407"/>
    </location>
</feature>
<evidence type="ECO:0000313" key="10">
    <source>
        <dbReference type="Proteomes" id="UP000552954"/>
    </source>
</evidence>
<evidence type="ECO:0000256" key="8">
    <source>
        <dbReference type="SAM" id="MobiDB-lite"/>
    </source>
</evidence>
<name>A0A849KGH8_9BURK</name>
<protein>
    <submittedName>
        <fullName evidence="9">TolC family protein</fullName>
    </submittedName>
</protein>
<dbReference type="EMBL" id="JABFCS010000001">
    <property type="protein sequence ID" value="NNU43761.1"/>
    <property type="molecule type" value="Genomic_DNA"/>
</dbReference>
<accession>A0A849KGH8</accession>
<proteinExistence type="inferred from homology"/>
<dbReference type="PANTHER" id="PTHR30026">
    <property type="entry name" value="OUTER MEMBRANE PROTEIN TOLC"/>
    <property type="match status" value="1"/>
</dbReference>
<reference evidence="9 10" key="1">
    <citation type="submission" date="2020-05" db="EMBL/GenBank/DDBJ databases">
        <authorList>
            <person name="Khan S.A."/>
            <person name="Jeon C.O."/>
            <person name="Chun B.H."/>
        </authorList>
    </citation>
    <scope>NUCLEOTIDE SEQUENCE [LARGE SCALE GENOMIC DNA]</scope>
    <source>
        <strain evidence="9 10">B156</strain>
    </source>
</reference>
<evidence type="ECO:0000256" key="6">
    <source>
        <dbReference type="ARBA" id="ARBA00023136"/>
    </source>
</evidence>
<sequence length="426" mass="45901">MTLESVPPRRWRGLRSGIAATALSVLAAAAGAATLGEIYAMALQVDAQFASARAAAAAGREKSAQGRAGLRPNVDLGGNYKRVRENGGGQVVDPRYYNSSQAGLNLTQPLFRKVNWETYQQGELQAQLAEQQLRLAEQELILRVAKGYFDVLQAQDVLTAVAAQKDTFAQQAAQARRGMEVGLASITDFNEAQARLDLTIAQEIAARNDLEIKRSTLEKAIDRELPPLAPLAEQSPVDIIEPAQLQGLVARAPESALQVGAAELGEQIARRELARQEGSALPTADLVAGLNHTRNGNFVTQGPNALRQITLGIDVSFGVYQGARRRRGCARRRRCSNARTRSSSTPASRHGSTRARPFTAFPPAARSTRPCARRWPAAKRRCSPPGAGWPSGPGRGWTCSTPNSSGTPRARTSPCPATRRWWPACS</sequence>
<dbReference type="GO" id="GO:0015288">
    <property type="term" value="F:porin activity"/>
    <property type="evidence" value="ECO:0007669"/>
    <property type="project" value="TreeGrafter"/>
</dbReference>
<keyword evidence="10" id="KW-1185">Reference proteome</keyword>
<reference evidence="9 10" key="2">
    <citation type="submission" date="2020-06" db="EMBL/GenBank/DDBJ databases">
        <title>Ramlibacter rhizophilus sp. nov., isolated from rhizosphere soil of national flower Mugunghwa from South Korea.</title>
        <authorList>
            <person name="Zheng-Fei Y."/>
            <person name="Huan T."/>
        </authorList>
    </citation>
    <scope>NUCLEOTIDE SEQUENCE [LARGE SCALE GENOMIC DNA]</scope>
    <source>
        <strain evidence="9 10">B156</strain>
    </source>
</reference>
<dbReference type="SUPFAM" id="SSF56954">
    <property type="entry name" value="Outer membrane efflux proteins (OEP)"/>
    <property type="match status" value="1"/>
</dbReference>
<gene>
    <name evidence="9" type="ORF">HK415_12235</name>
</gene>
<dbReference type="Gene3D" id="1.20.1600.10">
    <property type="entry name" value="Outer membrane efflux proteins (OEP)"/>
    <property type="match status" value="1"/>
</dbReference>
<dbReference type="Pfam" id="PF02321">
    <property type="entry name" value="OEP"/>
    <property type="match status" value="1"/>
</dbReference>
<comment type="similarity">
    <text evidence="2">Belongs to the outer membrane factor (OMF) (TC 1.B.17) family.</text>
</comment>
<feature type="compositionally biased region" description="Low complexity" evidence="8">
    <location>
        <begin position="337"/>
        <end position="366"/>
    </location>
</feature>
<dbReference type="AlphaFoldDB" id="A0A849KGH8"/>
<dbReference type="GO" id="GO:0015562">
    <property type="term" value="F:efflux transmembrane transporter activity"/>
    <property type="evidence" value="ECO:0007669"/>
    <property type="project" value="InterPro"/>
</dbReference>
<keyword evidence="7" id="KW-0998">Cell outer membrane</keyword>
<feature type="region of interest" description="Disordered" evidence="8">
    <location>
        <begin position="330"/>
        <end position="426"/>
    </location>
</feature>
<dbReference type="GO" id="GO:0009279">
    <property type="term" value="C:cell outer membrane"/>
    <property type="evidence" value="ECO:0007669"/>
    <property type="project" value="UniProtKB-SubCell"/>
</dbReference>
<dbReference type="Proteomes" id="UP000552954">
    <property type="component" value="Unassembled WGS sequence"/>
</dbReference>
<evidence type="ECO:0000256" key="5">
    <source>
        <dbReference type="ARBA" id="ARBA00022692"/>
    </source>
</evidence>
<evidence type="ECO:0000256" key="2">
    <source>
        <dbReference type="ARBA" id="ARBA00007613"/>
    </source>
</evidence>
<dbReference type="GO" id="GO:1990281">
    <property type="term" value="C:efflux pump complex"/>
    <property type="evidence" value="ECO:0007669"/>
    <property type="project" value="TreeGrafter"/>
</dbReference>
<evidence type="ECO:0000256" key="3">
    <source>
        <dbReference type="ARBA" id="ARBA00022448"/>
    </source>
</evidence>
<comment type="caution">
    <text evidence="9">The sequence shown here is derived from an EMBL/GenBank/DDBJ whole genome shotgun (WGS) entry which is preliminary data.</text>
</comment>
<dbReference type="InterPro" id="IPR003423">
    <property type="entry name" value="OMP_efflux"/>
</dbReference>
<evidence type="ECO:0000256" key="4">
    <source>
        <dbReference type="ARBA" id="ARBA00022452"/>
    </source>
</evidence>
<evidence type="ECO:0000313" key="9">
    <source>
        <dbReference type="EMBL" id="NNU43761.1"/>
    </source>
</evidence>
<keyword evidence="3" id="KW-0813">Transport</keyword>
<keyword evidence="4" id="KW-1134">Transmembrane beta strand</keyword>
<keyword evidence="5" id="KW-0812">Transmembrane</keyword>
<keyword evidence="6" id="KW-0472">Membrane</keyword>